<sequence>MRARFPTASLPLAAALLAGCAGVARPPAAPPPEGSASYRVAPDAAMAHYQLALGQVSSGAAPFRRVAPVYPPEQWAACPPPVEVPALLIVDEAGKVGEVRVAGEAQADPARRAFIAATRAAALQWEFQPLRIERWAADANGDSHVVDSDTRPFSLAYVFRFECRAGRAVTSAGRAG</sequence>
<keyword evidence="1" id="KW-0732">Signal</keyword>
<accession>A0A316IFW1</accession>
<reference evidence="2 3" key="1">
    <citation type="submission" date="2018-05" db="EMBL/GenBank/DDBJ databases">
        <title>Genomic Encyclopedia of Type Strains, Phase IV (KMG-IV): sequencing the most valuable type-strain genomes for metagenomic binning, comparative biology and taxonomic classification.</title>
        <authorList>
            <person name="Goeker M."/>
        </authorList>
    </citation>
    <scope>NUCLEOTIDE SEQUENCE [LARGE SCALE GENOMIC DNA]</scope>
    <source>
        <strain evidence="2 3">DSM 14263</strain>
    </source>
</reference>
<protein>
    <recommendedName>
        <fullName evidence="4">TonB-like protein</fullName>
    </recommendedName>
</protein>
<dbReference type="PROSITE" id="PS51257">
    <property type="entry name" value="PROKAR_LIPOPROTEIN"/>
    <property type="match status" value="1"/>
</dbReference>
<gene>
    <name evidence="2" type="ORF">C7456_10295</name>
</gene>
<keyword evidence="3" id="KW-1185">Reference proteome</keyword>
<feature type="signal peptide" evidence="1">
    <location>
        <begin position="1"/>
        <end position="23"/>
    </location>
</feature>
<evidence type="ECO:0000313" key="2">
    <source>
        <dbReference type="EMBL" id="PWK92362.1"/>
    </source>
</evidence>
<name>A0A316IFW1_9GAMM</name>
<comment type="caution">
    <text evidence="2">The sequence shown here is derived from an EMBL/GenBank/DDBJ whole genome shotgun (WGS) entry which is preliminary data.</text>
</comment>
<dbReference type="Proteomes" id="UP000245812">
    <property type="component" value="Unassembled WGS sequence"/>
</dbReference>
<dbReference type="AlphaFoldDB" id="A0A316IFW1"/>
<proteinExistence type="predicted"/>
<evidence type="ECO:0000256" key="1">
    <source>
        <dbReference type="SAM" id="SignalP"/>
    </source>
</evidence>
<evidence type="ECO:0008006" key="4">
    <source>
        <dbReference type="Google" id="ProtNLM"/>
    </source>
</evidence>
<evidence type="ECO:0000313" key="3">
    <source>
        <dbReference type="Proteomes" id="UP000245812"/>
    </source>
</evidence>
<dbReference type="RefSeq" id="WP_109722206.1">
    <property type="nucleotide sequence ID" value="NZ_MSZV01000075.1"/>
</dbReference>
<dbReference type="EMBL" id="QGHC01000002">
    <property type="protein sequence ID" value="PWK92362.1"/>
    <property type="molecule type" value="Genomic_DNA"/>
</dbReference>
<dbReference type="OrthoDB" id="5953911at2"/>
<organism evidence="2 3">
    <name type="scientific">Fulvimonas soli</name>
    <dbReference type="NCBI Taxonomy" id="155197"/>
    <lineage>
        <taxon>Bacteria</taxon>
        <taxon>Pseudomonadati</taxon>
        <taxon>Pseudomonadota</taxon>
        <taxon>Gammaproteobacteria</taxon>
        <taxon>Lysobacterales</taxon>
        <taxon>Rhodanobacteraceae</taxon>
        <taxon>Fulvimonas</taxon>
    </lineage>
</organism>
<feature type="chain" id="PRO_5016400761" description="TonB-like protein" evidence="1">
    <location>
        <begin position="24"/>
        <end position="176"/>
    </location>
</feature>